<dbReference type="Pfam" id="PF00857">
    <property type="entry name" value="Isochorismatase"/>
    <property type="match status" value="1"/>
</dbReference>
<proteinExistence type="predicted"/>
<protein>
    <submittedName>
        <fullName evidence="2">Hydrolase</fullName>
    </submittedName>
</protein>
<evidence type="ECO:0000313" key="2">
    <source>
        <dbReference type="EMBL" id="MBF5053651.1"/>
    </source>
</evidence>
<keyword evidence="3" id="KW-1185">Reference proteome</keyword>
<dbReference type="GO" id="GO:0016787">
    <property type="term" value="F:hydrolase activity"/>
    <property type="evidence" value="ECO:0007669"/>
    <property type="project" value="UniProtKB-KW"/>
</dbReference>
<gene>
    <name evidence="2" type="ORF">ISO4_02253</name>
</gene>
<dbReference type="Proteomes" id="UP000644441">
    <property type="component" value="Unassembled WGS sequence"/>
</dbReference>
<reference evidence="2 3" key="1">
    <citation type="submission" date="2012-09" db="EMBL/GenBank/DDBJ databases">
        <title>Genome Sequence of alkane-degrading Bacterium Alcanivorax venustensis ISO4.</title>
        <authorList>
            <person name="Lai Q."/>
            <person name="Shao Z."/>
        </authorList>
    </citation>
    <scope>NUCLEOTIDE SEQUENCE [LARGE SCALE GENOMIC DNA]</scope>
    <source>
        <strain evidence="2 3">ISO4</strain>
    </source>
</reference>
<evidence type="ECO:0000259" key="1">
    <source>
        <dbReference type="Pfam" id="PF00857"/>
    </source>
</evidence>
<dbReference type="InterPro" id="IPR050993">
    <property type="entry name" value="Isochorismatase_domain"/>
</dbReference>
<dbReference type="InterPro" id="IPR000868">
    <property type="entry name" value="Isochorismatase-like_dom"/>
</dbReference>
<dbReference type="PANTHER" id="PTHR14119:SF3">
    <property type="entry name" value="ISOCHORISMATASE DOMAIN-CONTAINING PROTEIN 2"/>
    <property type="match status" value="1"/>
</dbReference>
<feature type="domain" description="Isochorismatase-like" evidence="1">
    <location>
        <begin position="10"/>
        <end position="152"/>
    </location>
</feature>
<dbReference type="SUPFAM" id="SSF52499">
    <property type="entry name" value="Isochorismatase-like hydrolases"/>
    <property type="match status" value="1"/>
</dbReference>
<sequence>MMMDAKNASLVMIDYQPRLLPAIRHGQKLVARSVTLGRIAALLGVPVIGTEQSPDKLGENVPSIRRLCAETVAKRRFDASEALRATALAERRQVVLCGCEAHVCVLQTALGLHALGFQVFVVEDAVGARRQGDKSAALARLSQAGVTLVTLEMVAFEWLRDADHPRFREVQALIK</sequence>
<dbReference type="PANTHER" id="PTHR14119">
    <property type="entry name" value="HYDROLASE"/>
    <property type="match status" value="1"/>
</dbReference>
<dbReference type="EMBL" id="ARXR01000019">
    <property type="protein sequence ID" value="MBF5053651.1"/>
    <property type="molecule type" value="Genomic_DNA"/>
</dbReference>
<dbReference type="InterPro" id="IPR036380">
    <property type="entry name" value="Isochorismatase-like_sf"/>
</dbReference>
<comment type="caution">
    <text evidence="2">The sequence shown here is derived from an EMBL/GenBank/DDBJ whole genome shotgun (WGS) entry which is preliminary data.</text>
</comment>
<keyword evidence="2" id="KW-0378">Hydrolase</keyword>
<organism evidence="2 3">
    <name type="scientific">Alloalcanivorax venustensis ISO4</name>
    <dbReference type="NCBI Taxonomy" id="1177184"/>
    <lineage>
        <taxon>Bacteria</taxon>
        <taxon>Pseudomonadati</taxon>
        <taxon>Pseudomonadota</taxon>
        <taxon>Gammaproteobacteria</taxon>
        <taxon>Oceanospirillales</taxon>
        <taxon>Alcanivoracaceae</taxon>
        <taxon>Alloalcanivorax</taxon>
    </lineage>
</organism>
<evidence type="ECO:0000313" key="3">
    <source>
        <dbReference type="Proteomes" id="UP000644441"/>
    </source>
</evidence>
<dbReference type="RefSeq" id="WP_194856300.1">
    <property type="nucleotide sequence ID" value="NZ_ARXR01000019.1"/>
</dbReference>
<name>A0ABS0AHQ3_9GAMM</name>
<dbReference type="Gene3D" id="3.40.50.850">
    <property type="entry name" value="Isochorismatase-like"/>
    <property type="match status" value="1"/>
</dbReference>
<accession>A0ABS0AHQ3</accession>